<feature type="region of interest" description="Disordered" evidence="1">
    <location>
        <begin position="399"/>
        <end position="426"/>
    </location>
</feature>
<feature type="compositionally biased region" description="Polar residues" evidence="1">
    <location>
        <begin position="72"/>
        <end position="81"/>
    </location>
</feature>
<dbReference type="AlphaFoldDB" id="A0AA36DSP5"/>
<evidence type="ECO:0000259" key="2">
    <source>
        <dbReference type="PROSITE" id="PS50060"/>
    </source>
</evidence>
<feature type="compositionally biased region" description="Acidic residues" evidence="1">
    <location>
        <begin position="405"/>
        <end position="418"/>
    </location>
</feature>
<evidence type="ECO:0000256" key="1">
    <source>
        <dbReference type="SAM" id="MobiDB-lite"/>
    </source>
</evidence>
<dbReference type="Gene3D" id="2.60.120.200">
    <property type="match status" value="1"/>
</dbReference>
<dbReference type="Proteomes" id="UP001176961">
    <property type="component" value="Unassembled WGS sequence"/>
</dbReference>
<feature type="domain" description="MAM" evidence="2">
    <location>
        <begin position="439"/>
        <end position="594"/>
    </location>
</feature>
<feature type="region of interest" description="Disordered" evidence="1">
    <location>
        <begin position="64"/>
        <end position="99"/>
    </location>
</feature>
<sequence>MTYYTAVVVVKANCITNIHRSPVEASTASSLSKYFYIPDMFNHRLLLSLGIFFAFARQGESCQPPAPVYRQDSPSLRTADNSADPPPSPPVPSQISFSSEKTLNDDASSYSKYSLNNGVSQSDALIQRAPSAQHREYIPYPGYIAPPDYPTLQPQDNEAASVFSQTNDINKALAGSFTSDRERPCPTDLRSLTDFAACIQIASVPPDGNSTSCDFEDNTFCRFQPTSSLFQVGRLPFSSHYASVAEVSGRTVMFQPNGNFIYALLQHALADDEEISLSAHIPCQLGNGILKFNYWLIGDQTATIKVCTQDIRARSCTKSIIYTDTSAVAVEVVHPQATEFGIEIVASNLSLPTLFIIDNIDYNAEFCDSSAKLNKDYTHPTEEQVKAFFDDGDVTLVTDSRETQDANDETEQEAEPAVDEEKPKRAPVSYKNLSACQLLTCTFSTSMCHYKNYENTSMSLVDWKLGNKRVGNIHTGIKIDYDDDDADGGFLFVGTDSSALGLTTYILESPNFFLRREAQLSFDVYRRSKDITLQLCLDSPFYCPFSISPFDKRIQWKQGESFTIPKNTTKIYFKAIQWRKFKWLAIDNIRLTGC</sequence>
<dbReference type="InterPro" id="IPR013320">
    <property type="entry name" value="ConA-like_dom_sf"/>
</dbReference>
<dbReference type="PROSITE" id="PS50060">
    <property type="entry name" value="MAM_2"/>
    <property type="match status" value="1"/>
</dbReference>
<reference evidence="3" key="1">
    <citation type="submission" date="2023-07" db="EMBL/GenBank/DDBJ databases">
        <authorList>
            <consortium name="CYATHOMIX"/>
        </authorList>
    </citation>
    <scope>NUCLEOTIDE SEQUENCE</scope>
    <source>
        <strain evidence="3">N/A</strain>
    </source>
</reference>
<dbReference type="InterPro" id="IPR000998">
    <property type="entry name" value="MAM_dom"/>
</dbReference>
<dbReference type="SUPFAM" id="SSF49899">
    <property type="entry name" value="Concanavalin A-like lectins/glucanases"/>
    <property type="match status" value="1"/>
</dbReference>
<protein>
    <recommendedName>
        <fullName evidence="2">MAM domain-containing protein</fullName>
    </recommendedName>
</protein>
<proteinExistence type="predicted"/>
<accession>A0AA36DSP5</accession>
<organism evidence="3 4">
    <name type="scientific">Cylicocyclus nassatus</name>
    <name type="common">Nematode worm</name>
    <dbReference type="NCBI Taxonomy" id="53992"/>
    <lineage>
        <taxon>Eukaryota</taxon>
        <taxon>Metazoa</taxon>
        <taxon>Ecdysozoa</taxon>
        <taxon>Nematoda</taxon>
        <taxon>Chromadorea</taxon>
        <taxon>Rhabditida</taxon>
        <taxon>Rhabditina</taxon>
        <taxon>Rhabditomorpha</taxon>
        <taxon>Strongyloidea</taxon>
        <taxon>Strongylidae</taxon>
        <taxon>Cylicocyclus</taxon>
    </lineage>
</organism>
<evidence type="ECO:0000313" key="3">
    <source>
        <dbReference type="EMBL" id="CAJ0592009.1"/>
    </source>
</evidence>
<dbReference type="GO" id="GO:0016020">
    <property type="term" value="C:membrane"/>
    <property type="evidence" value="ECO:0007669"/>
    <property type="project" value="InterPro"/>
</dbReference>
<evidence type="ECO:0000313" key="4">
    <source>
        <dbReference type="Proteomes" id="UP001176961"/>
    </source>
</evidence>
<keyword evidence="4" id="KW-1185">Reference proteome</keyword>
<name>A0AA36DSP5_CYLNA</name>
<comment type="caution">
    <text evidence="3">The sequence shown here is derived from an EMBL/GenBank/DDBJ whole genome shotgun (WGS) entry which is preliminary data.</text>
</comment>
<dbReference type="EMBL" id="CATQJL010000001">
    <property type="protein sequence ID" value="CAJ0592009.1"/>
    <property type="molecule type" value="Genomic_DNA"/>
</dbReference>
<gene>
    <name evidence="3" type="ORF">CYNAS_LOCUS3992</name>
</gene>